<gene>
    <name evidence="1" type="ORF">HF526_14270</name>
</gene>
<protein>
    <submittedName>
        <fullName evidence="1">Acyl CoA:acetate/3-ketoacid CoA transferase</fullName>
    </submittedName>
</protein>
<dbReference type="PANTHER" id="PTHR43293:SF1">
    <property type="entry name" value="ACETATE COA-TRANSFERASE YDIF"/>
    <property type="match status" value="1"/>
</dbReference>
<dbReference type="SUPFAM" id="SSF100950">
    <property type="entry name" value="NagB/RpiA/CoA transferase-like"/>
    <property type="match status" value="2"/>
</dbReference>
<evidence type="ECO:0000313" key="1">
    <source>
        <dbReference type="EMBL" id="NMH98462.1"/>
    </source>
</evidence>
<dbReference type="GO" id="GO:0016740">
    <property type="term" value="F:transferase activity"/>
    <property type="evidence" value="ECO:0007669"/>
    <property type="project" value="UniProtKB-KW"/>
</dbReference>
<sequence length="661" mass="71538">MSAQTAAELVRSLPGLPERDKTVTADEAVRLIRDRDAVVIGGFLGACFPEELTLALEARFLETGRPRELTVVSPVAAGDLRGRGLDHLAREGLLRRAVGGHFAAAPAMQKLAVEGAIEAYNLPLGCLSQLFRDIAAHKPGTLSRVGLGTFVDPRHGGGKINQRTTEDLIDLVTLGGEEYLLYKSFGLDVALLRGTTADPDGNVTMEHEALTVDSLAIATAVHNARGLVIVQVEQAAERRSLHPRAVEIPGPMVDCVVVASPEHHWQTMGARHTPAYSGELRAPLQSVPPLPLTERKVIVRRAAMELRPNSVVNLGVGIPEGISSVAHEERILDSLTLTAEPGVIGGFPAGGLDFGAALNPRAVIEQAAQFDFYDGGGLDAAFLGLAQVDREGNVDVSRFGPRLAGAGGFINISQNARRLVFLGTFVAFSRPAVEDGRLVISDEHPCPKFVTEVEQRTFSGPHAAAADQPVLYVTERCVFRLTPGGLELIEIAPGVDLERDVLDRMGFAPIVRQPGLMDARIFRPEIMGLRDDLLAIPMAARFSYDEVENLFFLNLEGLSITSTSQLEAVRAAVDDRLAAIGHRVYAIVNYDNVYIAPHLTDQYTEAVRSTAERHYLGATRYTTSAFMRLKLGTALDARDVAPHIHESRQEATAWLRRSRTS</sequence>
<dbReference type="Proteomes" id="UP000820669">
    <property type="component" value="Unassembled WGS sequence"/>
</dbReference>
<dbReference type="Pfam" id="PF01144">
    <property type="entry name" value="CoA_trans"/>
    <property type="match status" value="1"/>
</dbReference>
<dbReference type="Gene3D" id="3.40.1080.10">
    <property type="entry name" value="Glutaconate Coenzyme A-transferase"/>
    <property type="match status" value="2"/>
</dbReference>
<dbReference type="EMBL" id="JAAXLA010000023">
    <property type="protein sequence ID" value="NMH98462.1"/>
    <property type="molecule type" value="Genomic_DNA"/>
</dbReference>
<organism evidence="1 2">
    <name type="scientific">Pseudonocardia acidicola</name>
    <dbReference type="NCBI Taxonomy" id="2724939"/>
    <lineage>
        <taxon>Bacteria</taxon>
        <taxon>Bacillati</taxon>
        <taxon>Actinomycetota</taxon>
        <taxon>Actinomycetes</taxon>
        <taxon>Pseudonocardiales</taxon>
        <taxon>Pseudonocardiaceae</taxon>
        <taxon>Pseudonocardia</taxon>
    </lineage>
</organism>
<evidence type="ECO:0000313" key="2">
    <source>
        <dbReference type="Proteomes" id="UP000820669"/>
    </source>
</evidence>
<reference evidence="1 2" key="1">
    <citation type="submission" date="2020-04" db="EMBL/GenBank/DDBJ databases">
        <authorList>
            <person name="Klaysubun C."/>
            <person name="Duangmal K."/>
            <person name="Lipun K."/>
        </authorList>
    </citation>
    <scope>NUCLEOTIDE SEQUENCE [LARGE SCALE GENOMIC DNA]</scope>
    <source>
        <strain evidence="1 2">K10HN5</strain>
    </source>
</reference>
<name>A0ABX1SC60_9PSEU</name>
<accession>A0ABX1SC60</accession>
<dbReference type="InterPro" id="IPR037171">
    <property type="entry name" value="NagB/RpiA_transferase-like"/>
</dbReference>
<comment type="caution">
    <text evidence="1">The sequence shown here is derived from an EMBL/GenBank/DDBJ whole genome shotgun (WGS) entry which is preliminary data.</text>
</comment>
<keyword evidence="1" id="KW-0808">Transferase</keyword>
<proteinExistence type="predicted"/>
<dbReference type="SMART" id="SM00882">
    <property type="entry name" value="CoA_trans"/>
    <property type="match status" value="2"/>
</dbReference>
<dbReference type="InterPro" id="IPR004165">
    <property type="entry name" value="CoA_trans_fam_I"/>
</dbReference>
<keyword evidence="2" id="KW-1185">Reference proteome</keyword>
<dbReference type="PANTHER" id="PTHR43293">
    <property type="entry name" value="ACETATE COA-TRANSFERASE YDIF"/>
    <property type="match status" value="1"/>
</dbReference>
<dbReference type="RefSeq" id="WP_169381911.1">
    <property type="nucleotide sequence ID" value="NZ_JAAXLA010000023.1"/>
</dbReference>